<dbReference type="EMBL" id="AP026073">
    <property type="protein sequence ID" value="BDM70599.1"/>
    <property type="molecule type" value="Genomic_DNA"/>
</dbReference>
<evidence type="ECO:0000313" key="1">
    <source>
        <dbReference type="EMBL" id="BDM70599.1"/>
    </source>
</evidence>
<evidence type="ECO:0000313" key="2">
    <source>
        <dbReference type="Proteomes" id="UP001059597"/>
    </source>
</evidence>
<keyword evidence="2" id="KW-1185">Reference proteome</keyword>
<evidence type="ECO:0008006" key="3">
    <source>
        <dbReference type="Google" id="ProtNLM"/>
    </source>
</evidence>
<reference evidence="1" key="1">
    <citation type="submission" date="2022-06" db="EMBL/GenBank/DDBJ databases">
        <title>Complete genome sequence of Streptomyces nigrescens HEK616.</title>
        <authorList>
            <person name="Asamizu S."/>
            <person name="Onaka H."/>
        </authorList>
    </citation>
    <scope>NUCLEOTIDE SEQUENCE</scope>
    <source>
        <strain evidence="1">HEK616</strain>
    </source>
</reference>
<dbReference type="RefSeq" id="WP_261954319.1">
    <property type="nucleotide sequence ID" value="NZ_AP026073.1"/>
</dbReference>
<proteinExistence type="predicted"/>
<dbReference type="Proteomes" id="UP001059597">
    <property type="component" value="Chromosome"/>
</dbReference>
<dbReference type="SUPFAM" id="SSF52540">
    <property type="entry name" value="P-loop containing nucleoside triphosphate hydrolases"/>
    <property type="match status" value="1"/>
</dbReference>
<dbReference type="InterPro" id="IPR027417">
    <property type="entry name" value="P-loop_NTPase"/>
</dbReference>
<name>A0ABM7ZW59_STRNI</name>
<dbReference type="InterPro" id="IPR048444">
    <property type="entry name" value="DNMK"/>
</dbReference>
<organism evidence="1 2">
    <name type="scientific">Streptomyces nigrescens</name>
    <dbReference type="NCBI Taxonomy" id="1920"/>
    <lineage>
        <taxon>Bacteria</taxon>
        <taxon>Bacillati</taxon>
        <taxon>Actinomycetota</taxon>
        <taxon>Actinomycetes</taxon>
        <taxon>Kitasatosporales</taxon>
        <taxon>Streptomycetaceae</taxon>
        <taxon>Streptomyces</taxon>
    </lineage>
</organism>
<dbReference type="Gene3D" id="3.40.50.300">
    <property type="entry name" value="P-loop containing nucleotide triphosphate hydrolases"/>
    <property type="match status" value="1"/>
</dbReference>
<dbReference type="Pfam" id="PF21448">
    <property type="entry name" value="DNMK"/>
    <property type="match status" value="1"/>
</dbReference>
<gene>
    <name evidence="1" type="ORF">HEK616_40860</name>
</gene>
<sequence length="205" mass="23652">MPNIGIMGLAGSGKDTAGKWLVEHRGYERVAFADPLKEAALHLDPILDSAHPEHEDPSYHDDYRLSHAVREFGWERTKEQPEARRILQELGASIRALDPDFWLRQALKKAADVNERFGRPVVITDVRYPNEVFALRKAGWHLVYIDRPGTPRMTHESEQLTEENADYLIHNDGDRAHFLREVQHFAGKVERFESRRHDARSLPFA</sequence>
<accession>A0ABM7ZW59</accession>
<protein>
    <recommendedName>
        <fullName evidence="3">DNMP kinase</fullName>
    </recommendedName>
</protein>